<protein>
    <submittedName>
        <fullName evidence="1">Uncharacterized protein</fullName>
    </submittedName>
</protein>
<evidence type="ECO:0000313" key="1">
    <source>
        <dbReference type="EMBL" id="ATZ96633.1"/>
    </source>
</evidence>
<name>A0A2K8QT47_9GAMM</name>
<dbReference type="RefSeq" id="WP_038920938.1">
    <property type="nucleotide sequence ID" value="NZ_BMJF01000001.1"/>
</dbReference>
<keyword evidence="2" id="KW-1185">Reference proteome</keyword>
<dbReference type="Pfam" id="PF11045">
    <property type="entry name" value="YbjM"/>
    <property type="match status" value="1"/>
</dbReference>
<dbReference type="EMBL" id="CP025003">
    <property type="protein sequence ID" value="ATZ96633.1"/>
    <property type="molecule type" value="Genomic_DNA"/>
</dbReference>
<reference evidence="2" key="1">
    <citation type="journal article" date="2018" name="Genome Announc.">
        <title>Complete genome sequence of a Dickeya fangzhongdai type strain causing bleeding canker of pear tree trunks.</title>
        <authorList>
            <person name="Zhao Y."/>
            <person name="Tian Y."/>
            <person name="Li X."/>
            <person name="Hu B."/>
        </authorList>
    </citation>
    <scope>NUCLEOTIDE SEQUENCE [LARGE SCALE GENOMIC DNA]</scope>
    <source>
        <strain evidence="2">DSM 101947</strain>
    </source>
</reference>
<accession>A0A2K8QT47</accession>
<dbReference type="GeneID" id="66564628"/>
<proteinExistence type="predicted"/>
<dbReference type="GO" id="GO:0016020">
    <property type="term" value="C:membrane"/>
    <property type="evidence" value="ECO:0007669"/>
    <property type="project" value="InterPro"/>
</dbReference>
<dbReference type="AlphaFoldDB" id="A0A2K8QT47"/>
<dbReference type="InterPro" id="IPR020368">
    <property type="entry name" value="Uncharacterised_YbjM"/>
</dbReference>
<organism evidence="1 2">
    <name type="scientific">Dickeya fangzhongdai</name>
    <dbReference type="NCBI Taxonomy" id="1778540"/>
    <lineage>
        <taxon>Bacteria</taxon>
        <taxon>Pseudomonadati</taxon>
        <taxon>Pseudomonadota</taxon>
        <taxon>Gammaproteobacteria</taxon>
        <taxon>Enterobacterales</taxon>
        <taxon>Pectobacteriaceae</taxon>
        <taxon>Dickeya</taxon>
    </lineage>
</organism>
<gene>
    <name evidence="1" type="ORF">CVE23_09830</name>
</gene>
<dbReference type="Proteomes" id="UP000231901">
    <property type="component" value="Chromosome"/>
</dbReference>
<dbReference type="OrthoDB" id="6540266at2"/>
<sequence>MTGNNRGWLGVVSCFVLFTLVFLSQKMRIVGTSLEDGFRGDPGMLLFLLPGMVSSYLSRNRRLHYPLMGALVAMPICLLVLQLWQFSSLSFWQELAYVSSAVFWCLMGGLVFLFLRAVSRHYFH</sequence>
<evidence type="ECO:0000313" key="2">
    <source>
        <dbReference type="Proteomes" id="UP000231901"/>
    </source>
</evidence>
<dbReference type="KEGG" id="dfn:CVE23_09830"/>